<feature type="region of interest" description="Disordered" evidence="3">
    <location>
        <begin position="376"/>
        <end position="400"/>
    </location>
</feature>
<evidence type="ECO:0000256" key="2">
    <source>
        <dbReference type="ARBA" id="ARBA00022553"/>
    </source>
</evidence>
<dbReference type="PANTHER" id="PTHR12181">
    <property type="entry name" value="LIPIN"/>
    <property type="match status" value="1"/>
</dbReference>
<dbReference type="Gene3D" id="3.40.50.1000">
    <property type="entry name" value="HAD superfamily/HAD-like"/>
    <property type="match status" value="1"/>
</dbReference>
<gene>
    <name evidence="5" type="ORF">BJ878DRAFT_501191</name>
</gene>
<feature type="compositionally biased region" description="Low complexity" evidence="3">
    <location>
        <begin position="99"/>
        <end position="112"/>
    </location>
</feature>
<feature type="compositionally biased region" description="Polar residues" evidence="3">
    <location>
        <begin position="149"/>
        <end position="159"/>
    </location>
</feature>
<dbReference type="SUPFAM" id="SSF56784">
    <property type="entry name" value="HAD-like"/>
    <property type="match status" value="1"/>
</dbReference>
<feature type="region of interest" description="Disordered" evidence="3">
    <location>
        <begin position="345"/>
        <end position="364"/>
    </location>
</feature>
<dbReference type="InterPro" id="IPR007651">
    <property type="entry name" value="Lipin_N"/>
</dbReference>
<dbReference type="InterPro" id="IPR026058">
    <property type="entry name" value="LIPIN"/>
</dbReference>
<dbReference type="Pfam" id="PF24565">
    <property type="entry name" value="Ned1_M"/>
    <property type="match status" value="1"/>
</dbReference>
<dbReference type="FunFam" id="3.40.50.1000:FF:000063">
    <property type="entry name" value="Nuclear elongation and deformation protein"/>
    <property type="match status" value="1"/>
</dbReference>
<protein>
    <submittedName>
        <fullName evidence="5">Lipin/Ned1/Smp2-domain-containing protein</fullName>
    </submittedName>
</protein>
<keyword evidence="6" id="KW-1185">Reference proteome</keyword>
<evidence type="ECO:0000256" key="1">
    <source>
        <dbReference type="ARBA" id="ARBA00005476"/>
    </source>
</evidence>
<dbReference type="InterPro" id="IPR036412">
    <property type="entry name" value="HAD-like_sf"/>
</dbReference>
<feature type="region of interest" description="Disordered" evidence="3">
    <location>
        <begin position="99"/>
        <end position="159"/>
    </location>
</feature>
<feature type="domain" description="LNS2/PITP" evidence="4">
    <location>
        <begin position="446"/>
        <end position="602"/>
    </location>
</feature>
<dbReference type="SMART" id="SM00775">
    <property type="entry name" value="LNS2"/>
    <property type="match status" value="1"/>
</dbReference>
<comment type="caution">
    <text evidence="5">The sequence shown here is derived from an EMBL/GenBank/DDBJ whole genome shotgun (WGS) entry which is preliminary data.</text>
</comment>
<dbReference type="InterPro" id="IPR057124">
    <property type="entry name" value="Ned1-like_M"/>
</dbReference>
<dbReference type="AlphaFoldDB" id="A0A9P8CHH9"/>
<proteinExistence type="inferred from homology"/>
<feature type="compositionally biased region" description="Acidic residues" evidence="3">
    <location>
        <begin position="678"/>
        <end position="695"/>
    </location>
</feature>
<evidence type="ECO:0000256" key="3">
    <source>
        <dbReference type="SAM" id="MobiDB-lite"/>
    </source>
</evidence>
<feature type="compositionally biased region" description="Acidic residues" evidence="3">
    <location>
        <begin position="735"/>
        <end position="752"/>
    </location>
</feature>
<dbReference type="EMBL" id="MU253844">
    <property type="protein sequence ID" value="KAG9245491.1"/>
    <property type="molecule type" value="Genomic_DNA"/>
</dbReference>
<dbReference type="GO" id="GO:0009062">
    <property type="term" value="P:fatty acid catabolic process"/>
    <property type="evidence" value="ECO:0007669"/>
    <property type="project" value="TreeGrafter"/>
</dbReference>
<dbReference type="Pfam" id="PF04571">
    <property type="entry name" value="Lipin_N"/>
    <property type="match status" value="1"/>
</dbReference>
<evidence type="ECO:0000313" key="5">
    <source>
        <dbReference type="EMBL" id="KAG9245491.1"/>
    </source>
</evidence>
<dbReference type="Pfam" id="PF08235">
    <property type="entry name" value="LNS2"/>
    <property type="match status" value="1"/>
</dbReference>
<dbReference type="Proteomes" id="UP000887226">
    <property type="component" value="Unassembled WGS sequence"/>
</dbReference>
<dbReference type="GO" id="GO:0008195">
    <property type="term" value="F:phosphatidate phosphatase activity"/>
    <property type="evidence" value="ECO:0007669"/>
    <property type="project" value="TreeGrafter"/>
</dbReference>
<feature type="region of interest" description="Disordered" evidence="3">
    <location>
        <begin position="214"/>
        <end position="238"/>
    </location>
</feature>
<sequence>MQYVRSISGSVTKTWNSLNPATLSGAIDVIVVEQEDGTLACSPFHVRFGKFSLLRPYEKKVEFRVNNSKQNYAMKLGEGGEAFFVFETAENIPEAMQTSPLVSPASSPPLVAGSDPGASQLGEPDFLDLDTVRGKQRSSSVARPGIGTSAGTKRQPSNLAMTPISTSLDLSRPISGDWSGVALRPDAARRPHTDEVLPDSARAHINEGLDRERFTRSLTPGREASDNYTERSMSPPPLPTKEAIERALALSERLSASNIPSQVTDTGDLMLDMTGYKSSDDEALRAEVIARNILSEELEGNYDIGALIGADEHGNLWIYSSEEAKEAASQRAALAGFEHSNILTGDASSDPGYHSDGDSDLMSSTAANVPAHRRADSSGMLGLHTPPHTPPGTAGDPNRNYAKTLRLTSDQLKSLGLKAGPNPMTFTVNRATCQAYMYLWRYDVPVVISDIDGTITKSDALGHVLTMIGRDWTHIGVAKLYSEIVNNGYNIMYLTSRSVGLADTTRAFLNGVAQEGYRLPQGPTIMSPDRTVAALRRELYIRKPEVFKMACLRDIKNLFGNGRLPFYAGFGNRLTDALSYRSVSIPSKRIFTINSNAEVSLDLIKLNKLKYSYVNMREVVDHYFPPTNTLLTGGGEEYTDFSYWREPVLDIDDFTDSEDDWERDDDGNGTEQNHASEDDGDDGDEGDDDANDELGDSYISRDSFDEYEDENGLGESMLSESIEGDEMTNSMLEAEKDEYDDEPNLGGEEDETQAIHLPDENIQPDADAEAITGIKGLSLEREDSDSKQK</sequence>
<evidence type="ECO:0000259" key="4">
    <source>
        <dbReference type="SMART" id="SM00775"/>
    </source>
</evidence>
<evidence type="ECO:0000313" key="6">
    <source>
        <dbReference type="Proteomes" id="UP000887226"/>
    </source>
</evidence>
<dbReference type="InterPro" id="IPR013209">
    <property type="entry name" value="LNS2"/>
</dbReference>
<dbReference type="InterPro" id="IPR031315">
    <property type="entry name" value="LNS2/PITP"/>
</dbReference>
<feature type="compositionally biased region" description="Acidic residues" evidence="3">
    <location>
        <begin position="655"/>
        <end position="668"/>
    </location>
</feature>
<dbReference type="GO" id="GO:0019432">
    <property type="term" value="P:triglyceride biosynthetic process"/>
    <property type="evidence" value="ECO:0007669"/>
    <property type="project" value="TreeGrafter"/>
</dbReference>
<accession>A0A9P8CHH9</accession>
<comment type="similarity">
    <text evidence="1">Belongs to the lipin family.</text>
</comment>
<keyword evidence="2" id="KW-0597">Phosphoprotein</keyword>
<organism evidence="5 6">
    <name type="scientific">Calycina marina</name>
    <dbReference type="NCBI Taxonomy" id="1763456"/>
    <lineage>
        <taxon>Eukaryota</taxon>
        <taxon>Fungi</taxon>
        <taxon>Dikarya</taxon>
        <taxon>Ascomycota</taxon>
        <taxon>Pezizomycotina</taxon>
        <taxon>Leotiomycetes</taxon>
        <taxon>Helotiales</taxon>
        <taxon>Pezizellaceae</taxon>
        <taxon>Calycina</taxon>
    </lineage>
</organism>
<dbReference type="GO" id="GO:0005634">
    <property type="term" value="C:nucleus"/>
    <property type="evidence" value="ECO:0007669"/>
    <property type="project" value="TreeGrafter"/>
</dbReference>
<reference evidence="5" key="1">
    <citation type="journal article" date="2021" name="IMA Fungus">
        <title>Genomic characterization of three marine fungi, including Emericellopsis atlantica sp. nov. with signatures of a generalist lifestyle and marine biomass degradation.</title>
        <authorList>
            <person name="Hagestad O.C."/>
            <person name="Hou L."/>
            <person name="Andersen J.H."/>
            <person name="Hansen E.H."/>
            <person name="Altermark B."/>
            <person name="Li C."/>
            <person name="Kuhnert E."/>
            <person name="Cox R.J."/>
            <person name="Crous P.W."/>
            <person name="Spatafora J.W."/>
            <person name="Lail K."/>
            <person name="Amirebrahimi M."/>
            <person name="Lipzen A."/>
            <person name="Pangilinan J."/>
            <person name="Andreopoulos W."/>
            <person name="Hayes R.D."/>
            <person name="Ng V."/>
            <person name="Grigoriev I.V."/>
            <person name="Jackson S.A."/>
            <person name="Sutton T.D.S."/>
            <person name="Dobson A.D.W."/>
            <person name="Rama T."/>
        </authorList>
    </citation>
    <scope>NUCLEOTIDE SEQUENCE</scope>
    <source>
        <strain evidence="5">TRa3180A</strain>
    </source>
</reference>
<feature type="region of interest" description="Disordered" evidence="3">
    <location>
        <begin position="655"/>
        <end position="765"/>
    </location>
</feature>
<dbReference type="InterPro" id="IPR023214">
    <property type="entry name" value="HAD_sf"/>
</dbReference>
<dbReference type="OrthoDB" id="4567at2759"/>
<name>A0A9P8CHH9_9HELO</name>
<dbReference type="PANTHER" id="PTHR12181:SF12">
    <property type="entry name" value="PHOSPHATIDATE PHOSPHATASE"/>
    <property type="match status" value="1"/>
</dbReference>